<evidence type="ECO:0000256" key="5">
    <source>
        <dbReference type="SAM" id="Phobius"/>
    </source>
</evidence>
<reference evidence="6" key="1">
    <citation type="submission" date="2018-07" db="EMBL/GenBank/DDBJ databases">
        <title>The Genome Sequence of Enterococcus sp. DIV0659b.</title>
        <authorList>
            <consortium name="The Broad Institute Genomics Platform"/>
            <consortium name="The Broad Institute Genomic Center for Infectious Diseases"/>
            <person name="Earl A."/>
            <person name="Manson A."/>
            <person name="Schwartman J."/>
            <person name="Gilmore M."/>
            <person name="Abouelleil A."/>
            <person name="Cao P."/>
            <person name="Chapman S."/>
            <person name="Cusick C."/>
            <person name="Shea T."/>
            <person name="Young S."/>
            <person name="Neafsey D."/>
            <person name="Nusbaum C."/>
            <person name="Birren B."/>
        </authorList>
    </citation>
    <scope>NUCLEOTIDE SEQUENCE [LARGE SCALE GENOMIC DNA]</scope>
    <source>
        <strain evidence="6">4G2_DIV0659</strain>
    </source>
</reference>
<evidence type="ECO:0008006" key="8">
    <source>
        <dbReference type="Google" id="ProtNLM"/>
    </source>
</evidence>
<evidence type="ECO:0000256" key="3">
    <source>
        <dbReference type="ARBA" id="ARBA00022989"/>
    </source>
</evidence>
<evidence type="ECO:0000256" key="1">
    <source>
        <dbReference type="ARBA" id="ARBA00004141"/>
    </source>
</evidence>
<sequence>MRKALSNLFYQLIFQLAKIAIPVVTVPIVSKALGPSGVGVYNYTNSIAQYVIIASGLGITLYGNREIAQARDSMIDKSKVFWDLVLLKAIVTISLLTAYLYFSSFSNDRLLYYAQGLSILSVLFDISWFFMGIEDFKRVTLISVFFQILTLVAIVKFINSSGDVLIYILIQASGLLMSQYAVWFFIIKKVVFIKPSFSSMLFHLRRSLGYFIPQVAVLLYTNLNKTILGIFTDNDNVAFYSNAQTINTMIILLITTLDTVLLPKMSYLSAKENKKHMLIIIKKAIHIQLFFSIAAMFGLISICQTLVPWFFGTDFIFLNKLIPIFSPLIVVVPLGMAISRQYLLPTGNIKEYNTSVIIGAMISVLLNVITIHSLGIYSAVLATILSEFFVTVSRLYSFVKKESFTFEYLLIFKYFFCGMLMMLGIVFLTSYLNLSNSMMSNIIQIGFGLSLYFIFTGVLKVNPIIELGKGVVYERKK</sequence>
<feature type="transmembrane region" description="Helical" evidence="5">
    <location>
        <begin position="376"/>
        <end position="396"/>
    </location>
</feature>
<dbReference type="InterPro" id="IPR052556">
    <property type="entry name" value="PolySynth_Transporter"/>
</dbReference>
<keyword evidence="7" id="KW-1185">Reference proteome</keyword>
<proteinExistence type="predicted"/>
<feature type="transmembrane region" description="Helical" evidence="5">
    <location>
        <begin position="46"/>
        <end position="64"/>
    </location>
</feature>
<dbReference type="RefSeq" id="WP_336576983.1">
    <property type="nucleotide sequence ID" value="NZ_NGLE02000001.1"/>
</dbReference>
<comment type="subcellular location">
    <subcellularLocation>
        <location evidence="1">Membrane</location>
        <topology evidence="1">Multi-pass membrane protein</topology>
    </subcellularLocation>
</comment>
<evidence type="ECO:0000313" key="7">
    <source>
        <dbReference type="Proteomes" id="UP000195139"/>
    </source>
</evidence>
<feature type="transmembrane region" description="Helical" evidence="5">
    <location>
        <begin position="85"/>
        <end position="104"/>
    </location>
</feature>
<evidence type="ECO:0000313" key="6">
    <source>
        <dbReference type="EMBL" id="MEI5993358.1"/>
    </source>
</evidence>
<comment type="caution">
    <text evidence="6">The sequence shown here is derived from an EMBL/GenBank/DDBJ whole genome shotgun (WGS) entry which is preliminary data.</text>
</comment>
<dbReference type="InterPro" id="IPR002797">
    <property type="entry name" value="Polysacc_synth"/>
</dbReference>
<feature type="transmembrane region" description="Helical" evidence="5">
    <location>
        <begin position="284"/>
        <end position="311"/>
    </location>
</feature>
<protein>
    <recommendedName>
        <fullName evidence="8">Polysaccharide biosynthesis protein C-terminal domain-containing protein</fullName>
    </recommendedName>
</protein>
<gene>
    <name evidence="6" type="ORF">A5880_000905</name>
</gene>
<organism evidence="6 7">
    <name type="scientific">Candidatus Enterococcus mansonii</name>
    <dbReference type="NCBI Taxonomy" id="1834181"/>
    <lineage>
        <taxon>Bacteria</taxon>
        <taxon>Bacillati</taxon>
        <taxon>Bacillota</taxon>
        <taxon>Bacilli</taxon>
        <taxon>Lactobacillales</taxon>
        <taxon>Enterococcaceae</taxon>
        <taxon>Enterococcus</taxon>
    </lineage>
</organism>
<feature type="transmembrane region" description="Helical" evidence="5">
    <location>
        <begin position="207"/>
        <end position="223"/>
    </location>
</feature>
<keyword evidence="2 5" id="KW-0812">Transmembrane</keyword>
<keyword evidence="4 5" id="KW-0472">Membrane</keyword>
<dbReference type="PANTHER" id="PTHR43424:SF1">
    <property type="entry name" value="LOCUS PUTATIVE PROTEIN 1-RELATED"/>
    <property type="match status" value="1"/>
</dbReference>
<name>A0ABU8ICH0_9ENTE</name>
<evidence type="ECO:0000256" key="4">
    <source>
        <dbReference type="ARBA" id="ARBA00023136"/>
    </source>
</evidence>
<dbReference type="Pfam" id="PF01943">
    <property type="entry name" value="Polysacc_synt"/>
    <property type="match status" value="1"/>
</dbReference>
<feature type="transmembrane region" description="Helical" evidence="5">
    <location>
        <begin position="408"/>
        <end position="432"/>
    </location>
</feature>
<feature type="transmembrane region" description="Helical" evidence="5">
    <location>
        <begin position="12"/>
        <end position="34"/>
    </location>
</feature>
<feature type="transmembrane region" description="Helical" evidence="5">
    <location>
        <begin position="164"/>
        <end position="186"/>
    </location>
</feature>
<keyword evidence="3 5" id="KW-1133">Transmembrane helix</keyword>
<feature type="transmembrane region" description="Helical" evidence="5">
    <location>
        <begin position="351"/>
        <end position="370"/>
    </location>
</feature>
<accession>A0ABU8ICH0</accession>
<evidence type="ECO:0000256" key="2">
    <source>
        <dbReference type="ARBA" id="ARBA00022692"/>
    </source>
</evidence>
<feature type="transmembrane region" description="Helical" evidence="5">
    <location>
        <begin position="110"/>
        <end position="132"/>
    </location>
</feature>
<dbReference type="PANTHER" id="PTHR43424">
    <property type="entry name" value="LOCUS PUTATIVE PROTEIN 1-RELATED"/>
    <property type="match status" value="1"/>
</dbReference>
<dbReference type="EMBL" id="NGLE02000001">
    <property type="protein sequence ID" value="MEI5993358.1"/>
    <property type="molecule type" value="Genomic_DNA"/>
</dbReference>
<feature type="transmembrane region" description="Helical" evidence="5">
    <location>
        <begin position="243"/>
        <end position="263"/>
    </location>
</feature>
<feature type="transmembrane region" description="Helical" evidence="5">
    <location>
        <begin position="139"/>
        <end position="158"/>
    </location>
</feature>
<dbReference type="Proteomes" id="UP000195139">
    <property type="component" value="Unassembled WGS sequence"/>
</dbReference>
<feature type="transmembrane region" description="Helical" evidence="5">
    <location>
        <begin position="438"/>
        <end position="459"/>
    </location>
</feature>
<feature type="transmembrane region" description="Helical" evidence="5">
    <location>
        <begin position="317"/>
        <end position="339"/>
    </location>
</feature>